<dbReference type="Gene3D" id="2.170.120.12">
    <property type="entry name" value="DNA-directed RNA polymerase, insert domain"/>
    <property type="match status" value="1"/>
</dbReference>
<protein>
    <recommendedName>
        <fullName evidence="2">DNA-directed RNA polymerases I and III subunit RPAC1</fullName>
    </recommendedName>
</protein>
<dbReference type="InterPro" id="IPR036643">
    <property type="entry name" value="RNApol_insert_sf"/>
</dbReference>
<feature type="compositionally biased region" description="Polar residues" evidence="9">
    <location>
        <begin position="735"/>
        <end position="752"/>
    </location>
</feature>
<dbReference type="PANTHER" id="PTHR11800:SF13">
    <property type="entry name" value="DNA-DIRECTED RNA POLYMERASES I AND III SUBUNIT RPAC1"/>
    <property type="match status" value="1"/>
</dbReference>
<dbReference type="Proteomes" id="UP000594364">
    <property type="component" value="Chromosome 3"/>
</dbReference>
<feature type="compositionally biased region" description="Polar residues" evidence="9">
    <location>
        <begin position="574"/>
        <end position="594"/>
    </location>
</feature>
<keyword evidence="5" id="KW-0804">Transcription</keyword>
<dbReference type="GO" id="GO:0003677">
    <property type="term" value="F:DNA binding"/>
    <property type="evidence" value="ECO:0007669"/>
    <property type="project" value="InterPro"/>
</dbReference>
<dbReference type="InterPro" id="IPR033901">
    <property type="entry name" value="RNAPI/III_AC40"/>
</dbReference>
<name>A0A7S9KSR8_EPIFF</name>
<accession>A0A7S9KSR8</accession>
<feature type="compositionally biased region" description="Basic and acidic residues" evidence="9">
    <location>
        <begin position="676"/>
        <end position="692"/>
    </location>
</feature>
<dbReference type="Pfam" id="PF16755">
    <property type="entry name" value="Beta-prop_NUP159_NUP214"/>
    <property type="match status" value="1"/>
</dbReference>
<feature type="compositionally biased region" description="Low complexity" evidence="9">
    <location>
        <begin position="753"/>
        <end position="782"/>
    </location>
</feature>
<evidence type="ECO:0000256" key="5">
    <source>
        <dbReference type="ARBA" id="ARBA00023163"/>
    </source>
</evidence>
<organism evidence="11 12">
    <name type="scientific">Epichloe festucae (strain Fl1)</name>
    <dbReference type="NCBI Taxonomy" id="877507"/>
    <lineage>
        <taxon>Eukaryota</taxon>
        <taxon>Fungi</taxon>
        <taxon>Dikarya</taxon>
        <taxon>Ascomycota</taxon>
        <taxon>Pezizomycotina</taxon>
        <taxon>Sordariomycetes</taxon>
        <taxon>Hypocreomycetidae</taxon>
        <taxon>Hypocreales</taxon>
        <taxon>Clavicipitaceae</taxon>
        <taxon>Epichloe</taxon>
    </lineage>
</organism>
<proteinExistence type="inferred from homology"/>
<dbReference type="SMART" id="SM00662">
    <property type="entry name" value="RPOLD"/>
    <property type="match status" value="1"/>
</dbReference>
<dbReference type="PANTHER" id="PTHR11800">
    <property type="entry name" value="DNA-DIRECTED RNA POLYMERASE"/>
    <property type="match status" value="1"/>
</dbReference>
<feature type="compositionally biased region" description="Acidic residues" evidence="9">
    <location>
        <begin position="984"/>
        <end position="999"/>
    </location>
</feature>
<evidence type="ECO:0000256" key="6">
    <source>
        <dbReference type="ARBA" id="ARBA00023242"/>
    </source>
</evidence>
<feature type="compositionally biased region" description="Polar residues" evidence="9">
    <location>
        <begin position="1010"/>
        <end position="1028"/>
    </location>
</feature>
<dbReference type="EMBL" id="CP031387">
    <property type="protein sequence ID" value="QPH01069.1"/>
    <property type="molecule type" value="Genomic_DNA"/>
</dbReference>
<sequence>MFGNTGTAAGGATEGPELETIQTEDLGFLPIAGEAKVRLTSPWSSAPADTASLLSVASRQGLVAAAGPDQIIIATTQSVREAFSSAKEGDSEVRSFEPQLKIPAPTRISHLAFTADEKYLIMSAESGGGLAVYDVQSLLQGSLNTAFELPTNSESLRLLAPNPTAEKAELCAVVTTNGNLYMANLNERRLSSPLKTQVSCLSWSTKGKQLCAGMGNGTICQMTPEGEVKADIPQPPNSGNSYVSSLAWLENNLFLAIYTVANVSPPSSVYNIITRQPSPSSFTFRKLTDPVEPFGAEKAPHHSILRLRDFMDLQDLLIVSSTASTEFGILTRSKTPLANDKPAELITNIFTTTELRADTRRPALPMTESMEDPVAIGASLDLSSKENVYKPIPSIEELDQTSGPLPGFWVLTQEGVLCSWWLVYDDAVKKGQNYPGLAVMDNTAAPAMTATTQATTQATPIKSASPFAASSNTPFGSSTTPTTAPAFGGSSQLGQQASPWRGSTTTPTATGGAAFGSSTFGRSPSGSGSGTAFGKTSTLGFGQSSQLGMRTSPWASSAAGSKPAFGQPGFPTFASGNNNQSPFSSAAPNDNISGTAGPASITAASGSAFSSFSTQGGFSSLGANSNNPGGFGSGIKFSHSSFGTPHASASSSGIGFPAKQEKSTDGFGSAPFKLESSFKPDPFQKDSNEKRSGASGSSMFGRAFGSALGDASDKTGETTPAAKDEDMDTAESTEETPLSKAQSLFAPQSPHESTTPTSTPAPSRFSFPTSSTPGTSSFGPATRTETPSSSLFVTSKDTPKAGGFESSGNSKTSPSLAPEPKIKSKEQDVPLPPDTTSKAAYPLGDSSSSSAASNRSHMFAASSTPLKSSATLSSSDSTTPKPLPTPTDTFLPPEFTKTAQSTEAPLPPDFVKVSKPTEKPGVAEDAPLPQDFTKTATPDDAPLPPDFTKAKLPSEVEDAPLPPDHVLPKAPSKEPSKIPSVPETAEDDGSDLGEDEDSEGSGVDVAKDLSPSTSGVNITPGITPQSSFGGPAGTPSATARPEDRARLFGEINRNAPLFPKPNQASPRSPSPLRGAVPQRVMRSDVSRSVSAPGMASQILGPRQSQMHPGSSIISSRERQPNANDPFMLQHRRMRERQEAEETQPLVDEEDDEVQKVLASEVEGTLELDEFIAHSNVAPPAKESVPAQVEAVYRDINSMIDTLGLNARAVKAFIKGHNESAAEGGRSKHDLEIPDDWVLCEIDDLGDVLDNELHANLENGRVQDLEDKLEACQDLSRDMQRLRAKQEDLKRVIMAKMDPDQAEYAQSLPLSAEQAAQQNELRREYANFTNLLTQAEEALTVLKTRIAAVSSSSGRPGANVPTVEAVMRTISKMTSMAEKRSGDIDVLETQLRKMKLGPTSREGSPMVTPQTRRSIVTSPDSTPSRNFRHSLALSSSVMSFGGASRATPPRKKLSGFSCHCSEKHGTIEDILVYSMGPFQKNPQNLEHRRNISSSAIDTSHFAMSPAQTASWRNAPSAEELERRNTVGINLETVTDVTSVDFPGHYPGEDLTFSLDRFRAGLSVKFHQNEAMNASFSLMGIDASLANAFRRILIAEIPTLAVENVYIENNTSVIQDEVLAHRLGLIPFDGGREGLQDFLKWHKKPEPGEDPFAGCFDWNTVRLELNVTCTVNPNAAPDEQDPRKAFNNANVYAKDIVFVPIGKQVEYFSGEDAIAPVNPDILIAKLRPQQTINLSMHMHKGIGADHSKFSPVATASYRLMPTIKILKPILGSDAEKFAKCFPEGVIGLEEVTAKEAKQAGSGYEGHAGEKKAVVKDPMKDTVSRECLRHAEFEGKVKLGRRRDHFIFSIESTGQWDSDELFMESVKHMKLKCKKLEQQVINMAR</sequence>
<feature type="compositionally biased region" description="Low complexity" evidence="9">
    <location>
        <begin position="861"/>
        <end position="893"/>
    </location>
</feature>
<evidence type="ECO:0000256" key="4">
    <source>
        <dbReference type="ARBA" id="ARBA00022478"/>
    </source>
</evidence>
<evidence type="ECO:0000256" key="1">
    <source>
        <dbReference type="ARBA" id="ARBA00004123"/>
    </source>
</evidence>
<dbReference type="SUPFAM" id="SSF117289">
    <property type="entry name" value="Nucleoporin domain"/>
    <property type="match status" value="1"/>
</dbReference>
<evidence type="ECO:0000313" key="12">
    <source>
        <dbReference type="Proteomes" id="UP000594364"/>
    </source>
</evidence>
<dbReference type="InterPro" id="IPR039462">
    <property type="entry name" value="Nup159/Nup146_N"/>
</dbReference>
<dbReference type="GO" id="GO:0055029">
    <property type="term" value="C:nuclear DNA-directed RNA polymerase complex"/>
    <property type="evidence" value="ECO:0007669"/>
    <property type="project" value="UniProtKB-ARBA"/>
</dbReference>
<keyword evidence="6" id="KW-0539">Nucleus</keyword>
<dbReference type="InterPro" id="IPR036603">
    <property type="entry name" value="RBP11-like"/>
</dbReference>
<dbReference type="Gene3D" id="2.130.10.10">
    <property type="entry name" value="YVTN repeat-like/Quinoprotein amine dehydrogenase"/>
    <property type="match status" value="1"/>
</dbReference>
<dbReference type="GO" id="GO:0005666">
    <property type="term" value="C:RNA polymerase III complex"/>
    <property type="evidence" value="ECO:0007669"/>
    <property type="project" value="TreeGrafter"/>
</dbReference>
<feature type="compositionally biased region" description="Polar residues" evidence="9">
    <location>
        <begin position="783"/>
        <end position="796"/>
    </location>
</feature>
<dbReference type="InterPro" id="IPR050518">
    <property type="entry name" value="Rpo3/RPB3_RNA_Pol_subunit"/>
</dbReference>
<evidence type="ECO:0000256" key="2">
    <source>
        <dbReference type="ARBA" id="ARBA00022083"/>
    </source>
</evidence>
<feature type="compositionally biased region" description="Polar residues" evidence="9">
    <location>
        <begin position="1102"/>
        <end position="1114"/>
    </location>
</feature>
<dbReference type="GO" id="GO:0046983">
    <property type="term" value="F:protein dimerization activity"/>
    <property type="evidence" value="ECO:0007669"/>
    <property type="project" value="InterPro"/>
</dbReference>
<dbReference type="NCBIfam" id="NF001988">
    <property type="entry name" value="PRK00783.1"/>
    <property type="match status" value="1"/>
</dbReference>
<dbReference type="PROSITE" id="PS00446">
    <property type="entry name" value="RNA_POL_D_30KD"/>
    <property type="match status" value="1"/>
</dbReference>
<dbReference type="Pfam" id="PF01000">
    <property type="entry name" value="RNA_pol_A_bac"/>
    <property type="match status" value="1"/>
</dbReference>
<evidence type="ECO:0000256" key="9">
    <source>
        <dbReference type="SAM" id="MobiDB-lite"/>
    </source>
</evidence>
<dbReference type="InterPro" id="IPR015943">
    <property type="entry name" value="WD40/YVTN_repeat-like_dom_sf"/>
</dbReference>
<dbReference type="Pfam" id="PF01193">
    <property type="entry name" value="RNA_pol_L"/>
    <property type="match status" value="1"/>
</dbReference>
<gene>
    <name evidence="11" type="ORF">C2857_005267</name>
</gene>
<evidence type="ECO:0000256" key="7">
    <source>
        <dbReference type="ARBA" id="ARBA00025804"/>
    </source>
</evidence>
<dbReference type="InterPro" id="IPR022842">
    <property type="entry name" value="RNAP_Rpo3/Rpb3/RPAC1"/>
</dbReference>
<dbReference type="Gene3D" id="3.30.1360.10">
    <property type="entry name" value="RNA polymerase, RBP11-like subunit"/>
    <property type="match status" value="1"/>
</dbReference>
<evidence type="ECO:0000259" key="10">
    <source>
        <dbReference type="SMART" id="SM00662"/>
    </source>
</evidence>
<reference evidence="11 12" key="1">
    <citation type="journal article" date="2018" name="PLoS Genet.">
        <title>Repeat elements organise 3D genome structure and mediate transcription in the filamentous fungus Epichloe festucae.</title>
        <authorList>
            <person name="Winter D.J."/>
            <person name="Ganley A.R.D."/>
            <person name="Young C.A."/>
            <person name="Liachko I."/>
            <person name="Schardl C.L."/>
            <person name="Dupont P.Y."/>
            <person name="Berry D."/>
            <person name="Ram A."/>
            <person name="Scott B."/>
            <person name="Cox M.P."/>
        </authorList>
    </citation>
    <scope>NUCLEOTIDE SEQUENCE [LARGE SCALE GENOMIC DNA]</scope>
    <source>
        <strain evidence="11 12">Fl1</strain>
    </source>
</reference>
<dbReference type="InterPro" id="IPR011263">
    <property type="entry name" value="DNA-dir_RNA_pol_RpoA/D/Rpb3"/>
</dbReference>
<feature type="compositionally biased region" description="Polar residues" evidence="9">
    <location>
        <begin position="642"/>
        <end position="653"/>
    </location>
</feature>
<feature type="compositionally biased region" description="Polar residues" evidence="9">
    <location>
        <begin position="534"/>
        <end position="559"/>
    </location>
</feature>
<dbReference type="FunFam" id="2.170.120.12:FF:000003">
    <property type="entry name" value="Dna-directed rna polymerases i and iii subunit"/>
    <property type="match status" value="1"/>
</dbReference>
<dbReference type="InterPro" id="IPR001514">
    <property type="entry name" value="DNA-dir_RNA_pol_30-40kDasu_CS"/>
</dbReference>
<dbReference type="FunFam" id="2.130.10.10:FF:000645">
    <property type="entry name" value="Putative nuclear pore complex subunit Nup159"/>
    <property type="match status" value="1"/>
</dbReference>
<dbReference type="GO" id="GO:0006351">
    <property type="term" value="P:DNA-templated transcription"/>
    <property type="evidence" value="ECO:0007669"/>
    <property type="project" value="InterPro"/>
</dbReference>
<evidence type="ECO:0000256" key="8">
    <source>
        <dbReference type="SAM" id="Coils"/>
    </source>
</evidence>
<feature type="region of interest" description="Disordered" evidence="9">
    <location>
        <begin position="466"/>
        <end position="594"/>
    </location>
</feature>
<dbReference type="CDD" id="cd07032">
    <property type="entry name" value="RNAP_I_II_AC40"/>
    <property type="match status" value="1"/>
</dbReference>
<evidence type="ECO:0000313" key="11">
    <source>
        <dbReference type="EMBL" id="QPH01069.1"/>
    </source>
</evidence>
<dbReference type="GO" id="GO:0003899">
    <property type="term" value="F:DNA-directed RNA polymerase activity"/>
    <property type="evidence" value="ECO:0007669"/>
    <property type="project" value="InterPro"/>
</dbReference>
<feature type="compositionally biased region" description="Polar residues" evidence="9">
    <location>
        <begin position="468"/>
        <end position="498"/>
    </location>
</feature>
<keyword evidence="4" id="KW-0240">DNA-directed RNA polymerase</keyword>
<comment type="subcellular location">
    <subcellularLocation>
        <location evidence="1">Nucleus</location>
    </subcellularLocation>
</comment>
<feature type="coiled-coil region" evidence="8">
    <location>
        <begin position="1261"/>
        <end position="1291"/>
    </location>
</feature>
<evidence type="ECO:0000256" key="3">
    <source>
        <dbReference type="ARBA" id="ARBA00022448"/>
    </source>
</evidence>
<feature type="region of interest" description="Disordered" evidence="9">
    <location>
        <begin position="642"/>
        <end position="1123"/>
    </location>
</feature>
<feature type="compositionally biased region" description="Low complexity" evidence="9">
    <location>
        <begin position="502"/>
        <end position="521"/>
    </location>
</feature>
<dbReference type="HAMAP" id="MF_00320">
    <property type="entry name" value="RNApol_arch_Rpo3"/>
    <property type="match status" value="1"/>
</dbReference>
<dbReference type="SUPFAM" id="SSF56553">
    <property type="entry name" value="Insert subdomain of RNA polymerase alpha subunit"/>
    <property type="match status" value="1"/>
</dbReference>
<dbReference type="GO" id="GO:0005736">
    <property type="term" value="C:RNA polymerase I complex"/>
    <property type="evidence" value="ECO:0007669"/>
    <property type="project" value="TreeGrafter"/>
</dbReference>
<feature type="compositionally biased region" description="Polar residues" evidence="9">
    <location>
        <begin position="1406"/>
        <end position="1424"/>
    </location>
</feature>
<comment type="similarity">
    <text evidence="7">Belongs to the archaeal Rpo3/eukaryotic RPB3 RNA polymerase subunit family.</text>
</comment>
<keyword evidence="3" id="KW-0813">Transport</keyword>
<keyword evidence="8" id="KW-0175">Coiled coil</keyword>
<dbReference type="OrthoDB" id="248320at2759"/>
<keyword evidence="12" id="KW-1185">Reference proteome</keyword>
<feature type="region of interest" description="Disordered" evidence="9">
    <location>
        <begin position="1396"/>
        <end position="1425"/>
    </location>
</feature>
<feature type="domain" description="DNA-directed RNA polymerase RpoA/D/Rpb3-type" evidence="10">
    <location>
        <begin position="1571"/>
        <end position="1876"/>
    </location>
</feature>
<feature type="compositionally biased region" description="Polar residues" evidence="9">
    <location>
        <begin position="806"/>
        <end position="815"/>
    </location>
</feature>
<dbReference type="SUPFAM" id="SSF55257">
    <property type="entry name" value="RBP11-like subunits of RNA polymerase"/>
    <property type="match status" value="1"/>
</dbReference>
<feature type="compositionally biased region" description="Acidic residues" evidence="9">
    <location>
        <begin position="725"/>
        <end position="734"/>
    </location>
</feature>
<dbReference type="InterPro" id="IPR011262">
    <property type="entry name" value="DNA-dir_RNA_pol_insert"/>
</dbReference>